<dbReference type="InParanoid" id="A0A2P5HZ90"/>
<dbReference type="Proteomes" id="UP000094444">
    <property type="component" value="Unassembled WGS sequence"/>
</dbReference>
<reference evidence="2" key="1">
    <citation type="submission" date="2017-09" db="EMBL/GenBank/DDBJ databases">
        <title>Polyketide synthases of a Diaporthe helianthi virulent isolate.</title>
        <authorList>
            <person name="Baroncelli R."/>
        </authorList>
    </citation>
    <scope>NUCLEOTIDE SEQUENCE [LARGE SCALE GENOMIC DNA]</scope>
    <source>
        <strain evidence="2">7/96</strain>
    </source>
</reference>
<dbReference type="AlphaFoldDB" id="A0A2P5HZ90"/>
<feature type="region of interest" description="Disordered" evidence="1">
    <location>
        <begin position="1"/>
        <end position="20"/>
    </location>
</feature>
<evidence type="ECO:0000256" key="1">
    <source>
        <dbReference type="SAM" id="MobiDB-lite"/>
    </source>
</evidence>
<name>A0A2P5HZ90_DIAHE</name>
<keyword evidence="3" id="KW-1185">Reference proteome</keyword>
<comment type="caution">
    <text evidence="2">The sequence shown here is derived from an EMBL/GenBank/DDBJ whole genome shotgun (WGS) entry which is preliminary data.</text>
</comment>
<sequence>MAKQGGQTYGLGDKQGRPGKVTTSSAVVFLETGNAGSRAGGLALSANWGWLGFVDSGLQKACKAGATGRSPGSKPLRVASATTKGQKGERLPPAPAAARPTFPVLSLPDWRPSPAGWGALVSQRPDMGEYF</sequence>
<proteinExistence type="predicted"/>
<evidence type="ECO:0000313" key="2">
    <source>
        <dbReference type="EMBL" id="POS75563.1"/>
    </source>
</evidence>
<accession>A0A2P5HZ90</accession>
<dbReference type="EMBL" id="MAVT02000472">
    <property type="protein sequence ID" value="POS75563.1"/>
    <property type="molecule type" value="Genomic_DNA"/>
</dbReference>
<evidence type="ECO:0000313" key="3">
    <source>
        <dbReference type="Proteomes" id="UP000094444"/>
    </source>
</evidence>
<organism evidence="2 3">
    <name type="scientific">Diaporthe helianthi</name>
    <dbReference type="NCBI Taxonomy" id="158607"/>
    <lineage>
        <taxon>Eukaryota</taxon>
        <taxon>Fungi</taxon>
        <taxon>Dikarya</taxon>
        <taxon>Ascomycota</taxon>
        <taxon>Pezizomycotina</taxon>
        <taxon>Sordariomycetes</taxon>
        <taxon>Sordariomycetidae</taxon>
        <taxon>Diaporthales</taxon>
        <taxon>Diaporthaceae</taxon>
        <taxon>Diaporthe</taxon>
    </lineage>
</organism>
<protein>
    <submittedName>
        <fullName evidence="2">Uncharacterized protein</fullName>
    </submittedName>
</protein>
<gene>
    <name evidence="2" type="ORF">DHEL01_v206045</name>
</gene>
<feature type="region of interest" description="Disordered" evidence="1">
    <location>
        <begin position="63"/>
        <end position="100"/>
    </location>
</feature>